<organism evidence="2 3">
    <name type="scientific">Necator americanus</name>
    <name type="common">Human hookworm</name>
    <dbReference type="NCBI Taxonomy" id="51031"/>
    <lineage>
        <taxon>Eukaryota</taxon>
        <taxon>Metazoa</taxon>
        <taxon>Ecdysozoa</taxon>
        <taxon>Nematoda</taxon>
        <taxon>Chromadorea</taxon>
        <taxon>Rhabditida</taxon>
        <taxon>Rhabditina</taxon>
        <taxon>Rhabditomorpha</taxon>
        <taxon>Strongyloidea</taxon>
        <taxon>Ancylostomatidae</taxon>
        <taxon>Bunostominae</taxon>
        <taxon>Necator</taxon>
    </lineage>
</organism>
<accession>A0ABR1CWU0</accession>
<dbReference type="EMBL" id="JAVFWL010000003">
    <property type="protein sequence ID" value="KAK6742764.1"/>
    <property type="molecule type" value="Genomic_DNA"/>
</dbReference>
<proteinExistence type="predicted"/>
<evidence type="ECO:0008006" key="4">
    <source>
        <dbReference type="Google" id="ProtNLM"/>
    </source>
</evidence>
<dbReference type="Proteomes" id="UP001303046">
    <property type="component" value="Unassembled WGS sequence"/>
</dbReference>
<feature type="compositionally biased region" description="Basic residues" evidence="1">
    <location>
        <begin position="42"/>
        <end position="63"/>
    </location>
</feature>
<feature type="region of interest" description="Disordered" evidence="1">
    <location>
        <begin position="42"/>
        <end position="106"/>
    </location>
</feature>
<gene>
    <name evidence="2" type="primary">Necator_chrIII.g10949</name>
    <name evidence="2" type="ORF">RB195_010184</name>
</gene>
<protein>
    <recommendedName>
        <fullName evidence="4">CUB domain-containing protein</fullName>
    </recommendedName>
</protein>
<evidence type="ECO:0000313" key="2">
    <source>
        <dbReference type="EMBL" id="KAK6742764.1"/>
    </source>
</evidence>
<keyword evidence="3" id="KW-1185">Reference proteome</keyword>
<sequence length="414" mass="45333">MDSCVRGCARSGAVERAVGIEVEPWRTAEIVRVHHHQYHSQQRSRWRHHCRHRRHYRQRQKKSRAVEQIQVSTTATTDTSASSAAGSKSTVSTTTPTTTTAGTTTLPPVDVNYVEFTRRCSSGSCQYILVAPHNNQTVMAMDQAEFESDSYDVQNISLQVQNYSDSLSSSTTYAQGQINNLSTELQEAQNLLAGYQTDLDGISGNLTTAEIKLKFSSDYISFLSLNPQMCYYKCIGPAPTTPAPSTTTIPPSTAPSPCSNFTCPSGSCNLDNFNNPYCDSCLGNLDGYKQCGTGSCSSAGITVTTEPDTREPFFSPGYYNTTDVLPQDNSITCTWILYSSNGASGYNASELDFSGLDTITSSLVFYSPNGATITANNKFNQKKLQLALSATPVTIQFTASKDSKSWFKWYMMEA</sequence>
<evidence type="ECO:0000313" key="3">
    <source>
        <dbReference type="Proteomes" id="UP001303046"/>
    </source>
</evidence>
<name>A0ABR1CWU0_NECAM</name>
<evidence type="ECO:0000256" key="1">
    <source>
        <dbReference type="SAM" id="MobiDB-lite"/>
    </source>
</evidence>
<reference evidence="2 3" key="1">
    <citation type="submission" date="2023-08" db="EMBL/GenBank/DDBJ databases">
        <title>A Necator americanus chromosomal reference genome.</title>
        <authorList>
            <person name="Ilik V."/>
            <person name="Petrzelkova K.J."/>
            <person name="Pardy F."/>
            <person name="Fuh T."/>
            <person name="Niatou-Singa F.S."/>
            <person name="Gouil Q."/>
            <person name="Baker L."/>
            <person name="Ritchie M.E."/>
            <person name="Jex A.R."/>
            <person name="Gazzola D."/>
            <person name="Li H."/>
            <person name="Toshio Fujiwara R."/>
            <person name="Zhan B."/>
            <person name="Aroian R.V."/>
            <person name="Pafco B."/>
            <person name="Schwarz E.M."/>
        </authorList>
    </citation>
    <scope>NUCLEOTIDE SEQUENCE [LARGE SCALE GENOMIC DNA]</scope>
    <source>
        <strain evidence="2 3">Aroian</strain>
        <tissue evidence="2">Whole animal</tissue>
    </source>
</reference>
<comment type="caution">
    <text evidence="2">The sequence shown here is derived from an EMBL/GenBank/DDBJ whole genome shotgun (WGS) entry which is preliminary data.</text>
</comment>
<feature type="compositionally biased region" description="Low complexity" evidence="1">
    <location>
        <begin position="72"/>
        <end position="105"/>
    </location>
</feature>